<accession>A0A7W7MHQ6</accession>
<dbReference type="Pfam" id="PF13228">
    <property type="entry name" value="DUF4037"/>
    <property type="match status" value="1"/>
</dbReference>
<dbReference type="Proteomes" id="UP000631312">
    <property type="component" value="Unassembled WGS sequence"/>
</dbReference>
<keyword evidence="5" id="KW-1185">Reference proteome</keyword>
<reference evidence="2 5" key="2">
    <citation type="submission" date="2021-01" db="EMBL/GenBank/DDBJ databases">
        <title>Whole genome shotgun sequence of Actinoplanes lobatus NBRC 12513.</title>
        <authorList>
            <person name="Komaki H."/>
            <person name="Tamura T."/>
        </authorList>
    </citation>
    <scope>NUCLEOTIDE SEQUENCE [LARGE SCALE GENOMIC DNA]</scope>
    <source>
        <strain evidence="2 5">NBRC 12513</strain>
    </source>
</reference>
<proteinExistence type="predicted"/>
<feature type="domain" description="DUF4037" evidence="1">
    <location>
        <begin position="121"/>
        <end position="214"/>
    </location>
</feature>
<dbReference type="EMBL" id="BOMP01000164">
    <property type="protein sequence ID" value="GIE45464.1"/>
    <property type="molecule type" value="Genomic_DNA"/>
</dbReference>
<dbReference type="SUPFAM" id="SSF81301">
    <property type="entry name" value="Nucleotidyltransferase"/>
    <property type="match status" value="1"/>
</dbReference>
<dbReference type="InterPro" id="IPR025117">
    <property type="entry name" value="DUF4037"/>
</dbReference>
<evidence type="ECO:0000313" key="3">
    <source>
        <dbReference type="EMBL" id="MBB4750601.1"/>
    </source>
</evidence>
<dbReference type="AlphaFoldDB" id="A0A7W7MHQ6"/>
<dbReference type="RefSeq" id="WP_188122755.1">
    <property type="nucleotide sequence ID" value="NZ_BOMP01000164.1"/>
</dbReference>
<dbReference type="InterPro" id="IPR043519">
    <property type="entry name" value="NT_sf"/>
</dbReference>
<evidence type="ECO:0000313" key="5">
    <source>
        <dbReference type="Proteomes" id="UP000631312"/>
    </source>
</evidence>
<dbReference type="Proteomes" id="UP000590511">
    <property type="component" value="Unassembled WGS sequence"/>
</dbReference>
<evidence type="ECO:0000259" key="1">
    <source>
        <dbReference type="Pfam" id="PF13228"/>
    </source>
</evidence>
<comment type="caution">
    <text evidence="3">The sequence shown here is derived from an EMBL/GenBank/DDBJ whole genome shotgun (WGS) entry which is preliminary data.</text>
</comment>
<dbReference type="EMBL" id="JACHNC010000001">
    <property type="protein sequence ID" value="MBB4750601.1"/>
    <property type="molecule type" value="Genomic_DNA"/>
</dbReference>
<organism evidence="3 4">
    <name type="scientific">Actinoplanes lobatus</name>
    <dbReference type="NCBI Taxonomy" id="113568"/>
    <lineage>
        <taxon>Bacteria</taxon>
        <taxon>Bacillati</taxon>
        <taxon>Actinomycetota</taxon>
        <taxon>Actinomycetes</taxon>
        <taxon>Micromonosporales</taxon>
        <taxon>Micromonosporaceae</taxon>
        <taxon>Actinoplanes</taxon>
    </lineage>
</organism>
<reference evidence="3 4" key="1">
    <citation type="submission" date="2020-08" db="EMBL/GenBank/DDBJ databases">
        <title>Sequencing the genomes of 1000 actinobacteria strains.</title>
        <authorList>
            <person name="Klenk H.-P."/>
        </authorList>
    </citation>
    <scope>NUCLEOTIDE SEQUENCE [LARGE SCALE GENOMIC DNA]</scope>
    <source>
        <strain evidence="3 4">DSM 43150</strain>
    </source>
</reference>
<name>A0A7W7MHQ6_9ACTN</name>
<evidence type="ECO:0000313" key="4">
    <source>
        <dbReference type="Proteomes" id="UP000590511"/>
    </source>
</evidence>
<evidence type="ECO:0000313" key="2">
    <source>
        <dbReference type="EMBL" id="GIE45464.1"/>
    </source>
</evidence>
<dbReference type="Gene3D" id="3.30.460.10">
    <property type="entry name" value="Beta Polymerase, domain 2"/>
    <property type="match status" value="1"/>
</dbReference>
<dbReference type="CDD" id="cd05403">
    <property type="entry name" value="NT_KNTase_like"/>
    <property type="match status" value="1"/>
</dbReference>
<sequence length="283" mass="30850">MIDDHLRLRGLGERFAAGFPGLSGVRAVLLTGSVARGLADRWSDVELMVFWDGEPADESRRAAVAAGGGELTAFHGYDPDNDEWSEDVLLDGVEIQVSHRTVEGTGAWIADVTERFDPDLTKQDLIALIRYGVALHDTGVVTGWRARTEVYPDALGLAMVRAHLDFRSTWQRRKLLARGDVLPLAQDRLDTVRNVLLVLLGLNRVWFPHLGFKWVRDLAESLPLAPAALPARLEAVLTATPASAVPAADALIMETLDLVAKHLPDAGAEEEITHQLTPRPGPG</sequence>
<protein>
    <recommendedName>
        <fullName evidence="1">DUF4037 domain-containing protein</fullName>
    </recommendedName>
</protein>
<gene>
    <name evidence="2" type="ORF">Alo02nite_83620</name>
    <name evidence="3" type="ORF">BJ964_004762</name>
</gene>